<keyword evidence="3" id="KW-0804">Transcription</keyword>
<dbReference type="SUPFAM" id="SSF48008">
    <property type="entry name" value="GntR ligand-binding domain-like"/>
    <property type="match status" value="1"/>
</dbReference>
<dbReference type="PANTHER" id="PTHR43537">
    <property type="entry name" value="TRANSCRIPTIONAL REGULATOR, GNTR FAMILY"/>
    <property type="match status" value="1"/>
</dbReference>
<dbReference type="eggNOG" id="COG1802">
    <property type="taxonomic scope" value="Bacteria"/>
</dbReference>
<reference evidence="5 6" key="1">
    <citation type="submission" date="2008-11" db="EMBL/GenBank/DDBJ databases">
        <title>Draft genome sequence of Bacteroides pectinophilus (ATCC 43243).</title>
        <authorList>
            <person name="Sudarsanam P."/>
            <person name="Ley R."/>
            <person name="Guruge J."/>
            <person name="Turnbaugh P.J."/>
            <person name="Mahowald M."/>
            <person name="Liep D."/>
            <person name="Gordon J."/>
        </authorList>
    </citation>
    <scope>NUCLEOTIDE SEQUENCE [LARGE SCALE GENOMIC DNA]</scope>
    <source>
        <strain evidence="5 6">ATCC 43243</strain>
    </source>
</reference>
<dbReference type="InterPro" id="IPR036388">
    <property type="entry name" value="WH-like_DNA-bd_sf"/>
</dbReference>
<dbReference type="GO" id="GO:0003700">
    <property type="term" value="F:DNA-binding transcription factor activity"/>
    <property type="evidence" value="ECO:0007669"/>
    <property type="project" value="InterPro"/>
</dbReference>
<gene>
    <name evidence="5" type="ORF">BACPEC_00958</name>
</gene>
<dbReference type="Proteomes" id="UP000003136">
    <property type="component" value="Unassembled WGS sequence"/>
</dbReference>
<dbReference type="HOGENOM" id="CLU_017584_5_1_9"/>
<dbReference type="EMBL" id="ABVQ01000035">
    <property type="protein sequence ID" value="EEC57973.1"/>
    <property type="molecule type" value="Genomic_DNA"/>
</dbReference>
<evidence type="ECO:0000313" key="5">
    <source>
        <dbReference type="EMBL" id="EEC57973.1"/>
    </source>
</evidence>
<dbReference type="Gene3D" id="1.20.120.530">
    <property type="entry name" value="GntR ligand-binding domain-like"/>
    <property type="match status" value="1"/>
</dbReference>
<dbReference type="AlphaFoldDB" id="B7AQK1"/>
<dbReference type="STRING" id="483218.BACPEC_00958"/>
<keyword evidence="6" id="KW-1185">Reference proteome</keyword>
<feature type="domain" description="HTH gntR-type" evidence="4">
    <location>
        <begin position="15"/>
        <end position="82"/>
    </location>
</feature>
<evidence type="ECO:0000256" key="2">
    <source>
        <dbReference type="ARBA" id="ARBA00023125"/>
    </source>
</evidence>
<dbReference type="InterPro" id="IPR000524">
    <property type="entry name" value="Tscrpt_reg_HTH_GntR"/>
</dbReference>
<keyword evidence="2" id="KW-0238">DNA-binding</keyword>
<dbReference type="Pfam" id="PF00392">
    <property type="entry name" value="GntR"/>
    <property type="match status" value="1"/>
</dbReference>
<dbReference type="InterPro" id="IPR011711">
    <property type="entry name" value="GntR_C"/>
</dbReference>
<organism evidence="5 6">
    <name type="scientific">[Bacteroides] pectinophilus ATCC 43243</name>
    <dbReference type="NCBI Taxonomy" id="483218"/>
    <lineage>
        <taxon>Bacteria</taxon>
        <taxon>Bacillati</taxon>
        <taxon>Bacillota</taxon>
        <taxon>Clostridia</taxon>
        <taxon>Eubacteriales</taxon>
    </lineage>
</organism>
<keyword evidence="1" id="KW-0805">Transcription regulation</keyword>
<evidence type="ECO:0000259" key="4">
    <source>
        <dbReference type="PROSITE" id="PS50949"/>
    </source>
</evidence>
<evidence type="ECO:0000256" key="3">
    <source>
        <dbReference type="ARBA" id="ARBA00023163"/>
    </source>
</evidence>
<dbReference type="Gene3D" id="1.10.10.10">
    <property type="entry name" value="Winged helix-like DNA-binding domain superfamily/Winged helix DNA-binding domain"/>
    <property type="match status" value="1"/>
</dbReference>
<evidence type="ECO:0000313" key="6">
    <source>
        <dbReference type="Proteomes" id="UP000003136"/>
    </source>
</evidence>
<dbReference type="PROSITE" id="PS50949">
    <property type="entry name" value="HTH_GNTR"/>
    <property type="match status" value="1"/>
</dbReference>
<dbReference type="Pfam" id="PF07729">
    <property type="entry name" value="FCD"/>
    <property type="match status" value="1"/>
</dbReference>
<name>B7AQK1_9FIRM</name>
<dbReference type="SMART" id="SM00345">
    <property type="entry name" value="HTH_GNTR"/>
    <property type="match status" value="1"/>
</dbReference>
<dbReference type="PANTHER" id="PTHR43537:SF5">
    <property type="entry name" value="UXU OPERON TRANSCRIPTIONAL REGULATOR"/>
    <property type="match status" value="1"/>
</dbReference>
<dbReference type="InterPro" id="IPR008920">
    <property type="entry name" value="TF_FadR/GntR_C"/>
</dbReference>
<dbReference type="SUPFAM" id="SSF46785">
    <property type="entry name" value="Winged helix' DNA-binding domain"/>
    <property type="match status" value="1"/>
</dbReference>
<proteinExistence type="predicted"/>
<dbReference type="SMART" id="SM00895">
    <property type="entry name" value="FCD"/>
    <property type="match status" value="1"/>
</dbReference>
<evidence type="ECO:0000256" key="1">
    <source>
        <dbReference type="ARBA" id="ARBA00023015"/>
    </source>
</evidence>
<dbReference type="GO" id="GO:0003677">
    <property type="term" value="F:DNA binding"/>
    <property type="evidence" value="ECO:0007669"/>
    <property type="project" value="UniProtKB-KW"/>
</dbReference>
<protein>
    <recommendedName>
        <fullName evidence="4">HTH gntR-type domain-containing protein</fullName>
    </recommendedName>
</protein>
<reference evidence="5 6" key="2">
    <citation type="submission" date="2008-11" db="EMBL/GenBank/DDBJ databases">
        <authorList>
            <person name="Fulton L."/>
            <person name="Clifton S."/>
            <person name="Fulton B."/>
            <person name="Xu J."/>
            <person name="Minx P."/>
            <person name="Pepin K.H."/>
            <person name="Johnson M."/>
            <person name="Bhonagiri V."/>
            <person name="Nash W.E."/>
            <person name="Mardis E.R."/>
            <person name="Wilson R.K."/>
        </authorList>
    </citation>
    <scope>NUCLEOTIDE SEQUENCE [LARGE SCALE GENOMIC DNA]</scope>
    <source>
        <strain evidence="5 6">ATCC 43243</strain>
    </source>
</reference>
<sequence length="230" mass="26604">MEGIMITVSDRLSEESAKDYVLRQLTYNIINANLTPGEQIDIPELCTLFGVSRSPVREAELDLASRQLIDIRPKIGAFVSYIDAELVEEVRQLRSILEAELAVIACDVLTPTQIDKLWENIAMWQMYISRGNDEKTLLLDKEFHAMIYKMCGKSFWLELIESASPHFDRTSILSVKCHKTDNIIHDHQELVTAIEQHDKEKAARIAKLHMTRYIENFNTLKENFPDYFKK</sequence>
<accession>B7AQK1</accession>
<dbReference type="InterPro" id="IPR036390">
    <property type="entry name" value="WH_DNA-bd_sf"/>
</dbReference>